<dbReference type="RefSeq" id="WP_289503071.1">
    <property type="nucleotide sequence ID" value="NZ_CP116805.1"/>
</dbReference>
<protein>
    <submittedName>
        <fullName evidence="1">Uncharacterized protein</fullName>
    </submittedName>
</protein>
<sequence length="184" mass="20579">MTSSFEPPIHDEILQQTGALRSEWRWVADRSRIGKDKQSVLAALDAAAAERGYYIKGDVRPSALTHYLPKICLFDPIYDVAAEPPVDGMIRLMGTWVERFYGRRTGRKFSEAVLKAVGQRQLASIQTSWQGRRPGRSLAWGHSYQGIGLVVDAMYVPLMDADGGNVAQFLVHVDVVPETQFEDN</sequence>
<reference evidence="1" key="1">
    <citation type="submission" date="2023-01" db="EMBL/GenBank/DDBJ databases">
        <title>The genome sequence of Kordiimonadaceae bacterium 6D33.</title>
        <authorList>
            <person name="Liu Y."/>
        </authorList>
    </citation>
    <scope>NUCLEOTIDE SEQUENCE</scope>
    <source>
        <strain evidence="1">6D33</strain>
    </source>
</reference>
<evidence type="ECO:0000313" key="1">
    <source>
        <dbReference type="EMBL" id="WCL53559.1"/>
    </source>
</evidence>
<gene>
    <name evidence="1" type="ORF">PH603_13550</name>
</gene>
<organism evidence="1 2">
    <name type="scientific">Gimibacter soli</name>
    <dbReference type="NCBI Taxonomy" id="3024400"/>
    <lineage>
        <taxon>Bacteria</taxon>
        <taxon>Pseudomonadati</taxon>
        <taxon>Pseudomonadota</taxon>
        <taxon>Alphaproteobacteria</taxon>
        <taxon>Kordiimonadales</taxon>
        <taxon>Temperatibacteraceae</taxon>
        <taxon>Gimibacter</taxon>
    </lineage>
</organism>
<proteinExistence type="predicted"/>
<keyword evidence="2" id="KW-1185">Reference proteome</keyword>
<dbReference type="Proteomes" id="UP001217500">
    <property type="component" value="Chromosome"/>
</dbReference>
<accession>A0AAE9XVC8</accession>
<dbReference type="KEGG" id="gso:PH603_13550"/>
<dbReference type="AlphaFoldDB" id="A0AAE9XVC8"/>
<evidence type="ECO:0000313" key="2">
    <source>
        <dbReference type="Proteomes" id="UP001217500"/>
    </source>
</evidence>
<name>A0AAE9XVC8_9PROT</name>
<dbReference type="EMBL" id="CP116805">
    <property type="protein sequence ID" value="WCL53559.1"/>
    <property type="molecule type" value="Genomic_DNA"/>
</dbReference>